<comment type="caution">
    <text evidence="1">The sequence shown here is derived from an EMBL/GenBank/DDBJ whole genome shotgun (WGS) entry which is preliminary data.</text>
</comment>
<proteinExistence type="predicted"/>
<reference evidence="1" key="1">
    <citation type="journal article" date="2021" name="IMA Fungus">
        <title>Genomic characterization of three marine fungi, including Emericellopsis atlantica sp. nov. with signatures of a generalist lifestyle and marine biomass degradation.</title>
        <authorList>
            <person name="Hagestad O.C."/>
            <person name="Hou L."/>
            <person name="Andersen J.H."/>
            <person name="Hansen E.H."/>
            <person name="Altermark B."/>
            <person name="Li C."/>
            <person name="Kuhnert E."/>
            <person name="Cox R.J."/>
            <person name="Crous P.W."/>
            <person name="Spatafora J.W."/>
            <person name="Lail K."/>
            <person name="Amirebrahimi M."/>
            <person name="Lipzen A."/>
            <person name="Pangilinan J."/>
            <person name="Andreopoulos W."/>
            <person name="Hayes R.D."/>
            <person name="Ng V."/>
            <person name="Grigoriev I.V."/>
            <person name="Jackson S.A."/>
            <person name="Sutton T.D.S."/>
            <person name="Dobson A.D.W."/>
            <person name="Rama T."/>
        </authorList>
    </citation>
    <scope>NUCLEOTIDE SEQUENCE</scope>
    <source>
        <strain evidence="1">TRa3180A</strain>
    </source>
</reference>
<protein>
    <submittedName>
        <fullName evidence="1">Uncharacterized protein</fullName>
    </submittedName>
</protein>
<sequence>MNHLICISAFLTHASIRNITSLTDDLRERITGIHRSAAEASQRNGQAVLRTVRAEDSEIAVAAALRILCADVLVELEKPTPRGGEKRPDCNDVIDEYHAFLGATAKFIREVNDEEIKWRWDNKGIVYDGIAWMQRLWASRSANKQNRSFIEQQMVLYEYHQQKGCFGKDDEVLRRGVEVVEFLNDLLDAFY</sequence>
<accession>A0A9P7YZB4</accession>
<dbReference type="Proteomes" id="UP000887226">
    <property type="component" value="Unassembled WGS sequence"/>
</dbReference>
<organism evidence="1 2">
    <name type="scientific">Calycina marina</name>
    <dbReference type="NCBI Taxonomy" id="1763456"/>
    <lineage>
        <taxon>Eukaryota</taxon>
        <taxon>Fungi</taxon>
        <taxon>Dikarya</taxon>
        <taxon>Ascomycota</taxon>
        <taxon>Pezizomycotina</taxon>
        <taxon>Leotiomycetes</taxon>
        <taxon>Helotiales</taxon>
        <taxon>Pezizellaceae</taxon>
        <taxon>Calycina</taxon>
    </lineage>
</organism>
<evidence type="ECO:0000313" key="1">
    <source>
        <dbReference type="EMBL" id="KAG9242734.1"/>
    </source>
</evidence>
<dbReference type="EMBL" id="MU254042">
    <property type="protein sequence ID" value="KAG9242734.1"/>
    <property type="molecule type" value="Genomic_DNA"/>
</dbReference>
<keyword evidence="2" id="KW-1185">Reference proteome</keyword>
<gene>
    <name evidence="1" type="ORF">BJ878DRAFT_543967</name>
</gene>
<name>A0A9P7YZB4_9HELO</name>
<dbReference type="OrthoDB" id="3543282at2759"/>
<dbReference type="AlphaFoldDB" id="A0A9P7YZB4"/>
<evidence type="ECO:0000313" key="2">
    <source>
        <dbReference type="Proteomes" id="UP000887226"/>
    </source>
</evidence>